<accession>A0A1Q9F017</accession>
<comment type="caution">
    <text evidence="1">The sequence shown here is derived from an EMBL/GenBank/DDBJ whole genome shotgun (WGS) entry which is preliminary data.</text>
</comment>
<evidence type="ECO:0000313" key="2">
    <source>
        <dbReference type="Proteomes" id="UP000186817"/>
    </source>
</evidence>
<reference evidence="1 2" key="1">
    <citation type="submission" date="2016-02" db="EMBL/GenBank/DDBJ databases">
        <title>Genome analysis of coral dinoflagellate symbionts highlights evolutionary adaptations to a symbiotic lifestyle.</title>
        <authorList>
            <person name="Aranda M."/>
            <person name="Li Y."/>
            <person name="Liew Y.J."/>
            <person name="Baumgarten S."/>
            <person name="Simakov O."/>
            <person name="Wilson M."/>
            <person name="Piel J."/>
            <person name="Ashoor H."/>
            <person name="Bougouffa S."/>
            <person name="Bajic V.B."/>
            <person name="Ryu T."/>
            <person name="Ravasi T."/>
            <person name="Bayer T."/>
            <person name="Micklem G."/>
            <person name="Kim H."/>
            <person name="Bhak J."/>
            <person name="Lajeunesse T.C."/>
            <person name="Voolstra C.R."/>
        </authorList>
    </citation>
    <scope>NUCLEOTIDE SEQUENCE [LARGE SCALE GENOMIC DNA]</scope>
    <source>
        <strain evidence="1 2">CCMP2467</strain>
    </source>
</reference>
<dbReference type="EMBL" id="LSRX01000034">
    <property type="protein sequence ID" value="OLQ13021.1"/>
    <property type="molecule type" value="Genomic_DNA"/>
</dbReference>
<gene>
    <name evidence="1" type="ORF">AK812_SmicGene3027</name>
</gene>
<dbReference type="Proteomes" id="UP000186817">
    <property type="component" value="Unassembled WGS sequence"/>
</dbReference>
<sequence length="128" mass="14166">MEVRLGVTHASMAFAELELQLVELLEVWMGWPTPPTHQPPVYLTDPNFVPSPPPPVPPAAALPARPLELLHLAFLALLYRDLLLSLAYLVICDRGESMNMVLRGARGSRDLLLSLAYLVICDPVNMRA</sequence>
<evidence type="ECO:0000313" key="1">
    <source>
        <dbReference type="EMBL" id="OLQ13021.1"/>
    </source>
</evidence>
<keyword evidence="2" id="KW-1185">Reference proteome</keyword>
<proteinExistence type="predicted"/>
<dbReference type="OrthoDB" id="443468at2759"/>
<name>A0A1Q9F017_SYMMI</name>
<protein>
    <submittedName>
        <fullName evidence="1">Uncharacterized protein</fullName>
    </submittedName>
</protein>
<dbReference type="AlphaFoldDB" id="A0A1Q9F017"/>
<organism evidence="1 2">
    <name type="scientific">Symbiodinium microadriaticum</name>
    <name type="common">Dinoflagellate</name>
    <name type="synonym">Zooxanthella microadriatica</name>
    <dbReference type="NCBI Taxonomy" id="2951"/>
    <lineage>
        <taxon>Eukaryota</taxon>
        <taxon>Sar</taxon>
        <taxon>Alveolata</taxon>
        <taxon>Dinophyceae</taxon>
        <taxon>Suessiales</taxon>
        <taxon>Symbiodiniaceae</taxon>
        <taxon>Symbiodinium</taxon>
    </lineage>
</organism>